<protein>
    <submittedName>
        <fullName evidence="6">Rubrerythrin family protein</fullName>
    </submittedName>
</protein>
<keyword evidence="7" id="KW-1185">Reference proteome</keyword>
<sequence>MTREELVKHAKLFQQEEITGYNVYKNLAKLTKDKNNKGVLSKIAGEELKHYNIFKQITGVDIKPKHLLVWFYTMCGRFLGLTFALRLMERAEAKIQKVYERVIPHMPELRAVKESEEEHEDKLIELIQEERLDYAGSMVLGLNDALVELTGALAGFSLAMQNTRLVAVAGLITGIAASLSMAASQYLSVKTENDNRHAGKSAVYTGLAYIITVAVLILPFIFSESYMLALGLTLIFAILIIASFNFYIAVAKNLNFKHRFFEMVVISIGVSALTFGIGFLVRNYLGISID</sequence>
<keyword evidence="4 5" id="KW-0472">Membrane</keyword>
<evidence type="ECO:0000313" key="6">
    <source>
        <dbReference type="EMBL" id="QKG80724.1"/>
    </source>
</evidence>
<organism evidence="6 7">
    <name type="scientific">Tenuifilum thalassicum</name>
    <dbReference type="NCBI Taxonomy" id="2590900"/>
    <lineage>
        <taxon>Bacteria</taxon>
        <taxon>Pseudomonadati</taxon>
        <taxon>Bacteroidota</taxon>
        <taxon>Bacteroidia</taxon>
        <taxon>Bacteroidales</taxon>
        <taxon>Tenuifilaceae</taxon>
        <taxon>Tenuifilum</taxon>
    </lineage>
</organism>
<dbReference type="KEGG" id="ttz:FHG85_10755"/>
<keyword evidence="2 5" id="KW-0812">Transmembrane</keyword>
<dbReference type="InterPro" id="IPR009078">
    <property type="entry name" value="Ferritin-like_SF"/>
</dbReference>
<evidence type="ECO:0000256" key="3">
    <source>
        <dbReference type="ARBA" id="ARBA00022989"/>
    </source>
</evidence>
<comment type="subcellular location">
    <subcellularLocation>
        <location evidence="1">Endomembrane system</location>
        <topology evidence="1">Multi-pass membrane protein</topology>
    </subcellularLocation>
</comment>
<feature type="transmembrane region" description="Helical" evidence="5">
    <location>
        <begin position="201"/>
        <end position="222"/>
    </location>
</feature>
<dbReference type="PANTHER" id="PTHR31851">
    <property type="entry name" value="FE(2+)/MN(2+) TRANSPORTER PCL1"/>
    <property type="match status" value="1"/>
</dbReference>
<evidence type="ECO:0000256" key="1">
    <source>
        <dbReference type="ARBA" id="ARBA00004127"/>
    </source>
</evidence>
<dbReference type="AlphaFoldDB" id="A0A7D4C1G8"/>
<proteinExistence type="predicted"/>
<dbReference type="CDD" id="cd02431">
    <property type="entry name" value="Ferritin_CCC1_C"/>
    <property type="match status" value="1"/>
</dbReference>
<dbReference type="Proteomes" id="UP000500961">
    <property type="component" value="Chromosome"/>
</dbReference>
<feature type="transmembrane region" description="Helical" evidence="5">
    <location>
        <begin position="260"/>
        <end position="281"/>
    </location>
</feature>
<name>A0A7D4C1G8_9BACT</name>
<dbReference type="Gene3D" id="1.20.5.420">
    <property type="entry name" value="Immunoglobulin FC, subunit C"/>
    <property type="match status" value="1"/>
</dbReference>
<gene>
    <name evidence="6" type="ORF">FHG85_10755</name>
</gene>
<dbReference type="SUPFAM" id="SSF47240">
    <property type="entry name" value="Ferritin-like"/>
    <property type="match status" value="1"/>
</dbReference>
<dbReference type="InterPro" id="IPR039376">
    <property type="entry name" value="Ferritin_CCC1_N"/>
</dbReference>
<dbReference type="InterPro" id="IPR008217">
    <property type="entry name" value="Ccc1_fam"/>
</dbReference>
<feature type="transmembrane region" description="Helical" evidence="5">
    <location>
        <begin position="165"/>
        <end position="189"/>
    </location>
</feature>
<dbReference type="GO" id="GO:0030026">
    <property type="term" value="P:intracellular manganese ion homeostasis"/>
    <property type="evidence" value="ECO:0007669"/>
    <property type="project" value="InterPro"/>
</dbReference>
<evidence type="ECO:0000256" key="5">
    <source>
        <dbReference type="SAM" id="Phobius"/>
    </source>
</evidence>
<dbReference type="Pfam" id="PF01988">
    <property type="entry name" value="VIT1"/>
    <property type="match status" value="1"/>
</dbReference>
<evidence type="ECO:0000313" key="7">
    <source>
        <dbReference type="Proteomes" id="UP000500961"/>
    </source>
</evidence>
<dbReference type="RefSeq" id="WP_173075757.1">
    <property type="nucleotide sequence ID" value="NZ_CP041345.1"/>
</dbReference>
<dbReference type="CDD" id="cd01044">
    <property type="entry name" value="Ferritin_CCC1_N"/>
    <property type="match status" value="1"/>
</dbReference>
<feature type="transmembrane region" description="Helical" evidence="5">
    <location>
        <begin position="228"/>
        <end position="248"/>
    </location>
</feature>
<evidence type="ECO:0000256" key="4">
    <source>
        <dbReference type="ARBA" id="ARBA00023136"/>
    </source>
</evidence>
<dbReference type="EMBL" id="CP041345">
    <property type="protein sequence ID" value="QKG80724.1"/>
    <property type="molecule type" value="Genomic_DNA"/>
</dbReference>
<dbReference type="GO" id="GO:0005384">
    <property type="term" value="F:manganese ion transmembrane transporter activity"/>
    <property type="evidence" value="ECO:0007669"/>
    <property type="project" value="InterPro"/>
</dbReference>
<reference evidence="6 7" key="1">
    <citation type="submission" date="2019-07" db="EMBL/GenBank/DDBJ databases">
        <title>Thalassofilum flectens gen. nov., sp. nov., a novel moderate thermophilic anaerobe from a shallow sea hot spring in Kunashir Island (Russia), representing a new family in the order Bacteroidales, and proposal of Thalassofilacea fam. nov.</title>
        <authorList>
            <person name="Kochetkova T.V."/>
            <person name="Podosokorskaya O.A."/>
            <person name="Novikov A."/>
            <person name="Elcheninov A.G."/>
            <person name="Toshchakov S.V."/>
            <person name="Kublanov I.V."/>
        </authorList>
    </citation>
    <scope>NUCLEOTIDE SEQUENCE [LARGE SCALE GENOMIC DNA]</scope>
    <source>
        <strain evidence="6 7">38-H</strain>
    </source>
</reference>
<accession>A0A7D4C1G8</accession>
<keyword evidence="3 5" id="KW-1133">Transmembrane helix</keyword>
<dbReference type="GO" id="GO:0012505">
    <property type="term" value="C:endomembrane system"/>
    <property type="evidence" value="ECO:0007669"/>
    <property type="project" value="UniProtKB-SubCell"/>
</dbReference>
<evidence type="ECO:0000256" key="2">
    <source>
        <dbReference type="ARBA" id="ARBA00022692"/>
    </source>
</evidence>